<sequence length="410" mass="46770">MKILLNNFLILLTLLGVSWSLVSFIQQNGIDDKYNFSGSYNRIRGTESCIFTAHQTGNKVVGRMNFFDPRIQGTYSGTITKGVIEATITWEVVPDHLKNVKLLRLQKFTGRDYPELALFDNPNYKTNNRVRPKLVYALEKKANTNTSTTNVAVTPKKSNETVKIRVDYKFIYLPSTADWPKEFLSELKVYRPDLALYGTGSIRADRETASGTTEIKSIGNLPNRVFDIPKGRATTKSVRFYYDSKKNLAWGKNKRFYNFSKDGELPATYQHTDKQLVEVSKKGVGVNPSAVKEINNFTPEHIIKVDFKREFLVNRAALEGKTERVLISAHSHLSHKLPVRDIVFGNQHRKVYLHELGVINKLNNKEKFQNDIHDANNKRIGVSLDPPIYYFTDVDNGPMIAFTIEVIDEN</sequence>
<dbReference type="EMBL" id="JBHSAV010000053">
    <property type="protein sequence ID" value="MFC3977210.1"/>
    <property type="molecule type" value="Genomic_DNA"/>
</dbReference>
<evidence type="ECO:0000313" key="1">
    <source>
        <dbReference type="EMBL" id="MFC3977210.1"/>
    </source>
</evidence>
<dbReference type="Proteomes" id="UP001595766">
    <property type="component" value="Unassembled WGS sequence"/>
</dbReference>
<reference evidence="2" key="1">
    <citation type="journal article" date="2019" name="Int. J. Syst. Evol. Microbiol.">
        <title>The Global Catalogue of Microorganisms (GCM) 10K type strain sequencing project: providing services to taxonomists for standard genome sequencing and annotation.</title>
        <authorList>
            <consortium name="The Broad Institute Genomics Platform"/>
            <consortium name="The Broad Institute Genome Sequencing Center for Infectious Disease"/>
            <person name="Wu L."/>
            <person name="Ma J."/>
        </authorList>
    </citation>
    <scope>NUCLEOTIDE SEQUENCE [LARGE SCALE GENOMIC DNA]</scope>
    <source>
        <strain evidence="2">CECT 8551</strain>
    </source>
</reference>
<organism evidence="1 2">
    <name type="scientific">Belliella kenyensis</name>
    <dbReference type="NCBI Taxonomy" id="1472724"/>
    <lineage>
        <taxon>Bacteria</taxon>
        <taxon>Pseudomonadati</taxon>
        <taxon>Bacteroidota</taxon>
        <taxon>Cytophagia</taxon>
        <taxon>Cytophagales</taxon>
        <taxon>Cyclobacteriaceae</taxon>
        <taxon>Belliella</taxon>
    </lineage>
</organism>
<proteinExistence type="predicted"/>
<accession>A0ABV8EPE7</accession>
<gene>
    <name evidence="1" type="ORF">ACFOUP_12555</name>
</gene>
<dbReference type="RefSeq" id="WP_241291835.1">
    <property type="nucleotide sequence ID" value="NZ_JAKZGR010000002.1"/>
</dbReference>
<protein>
    <submittedName>
        <fullName evidence="1">Uncharacterized protein</fullName>
    </submittedName>
</protein>
<name>A0ABV8EPE7_9BACT</name>
<keyword evidence="2" id="KW-1185">Reference proteome</keyword>
<comment type="caution">
    <text evidence="1">The sequence shown here is derived from an EMBL/GenBank/DDBJ whole genome shotgun (WGS) entry which is preliminary data.</text>
</comment>
<evidence type="ECO:0000313" key="2">
    <source>
        <dbReference type="Proteomes" id="UP001595766"/>
    </source>
</evidence>